<proteinExistence type="predicted"/>
<accession>A0AAV5ITT8</accession>
<dbReference type="GO" id="GO:0005509">
    <property type="term" value="F:calcium ion binding"/>
    <property type="evidence" value="ECO:0007669"/>
    <property type="project" value="InterPro"/>
</dbReference>
<organism evidence="4 5">
    <name type="scientific">Rubroshorea leprosula</name>
    <dbReference type="NCBI Taxonomy" id="152421"/>
    <lineage>
        <taxon>Eukaryota</taxon>
        <taxon>Viridiplantae</taxon>
        <taxon>Streptophyta</taxon>
        <taxon>Embryophyta</taxon>
        <taxon>Tracheophyta</taxon>
        <taxon>Spermatophyta</taxon>
        <taxon>Magnoliopsida</taxon>
        <taxon>eudicotyledons</taxon>
        <taxon>Gunneridae</taxon>
        <taxon>Pentapetalae</taxon>
        <taxon>rosids</taxon>
        <taxon>malvids</taxon>
        <taxon>Malvales</taxon>
        <taxon>Dipterocarpaceae</taxon>
        <taxon>Rubroshorea</taxon>
    </lineage>
</organism>
<keyword evidence="1" id="KW-0677">Repeat</keyword>
<dbReference type="SUPFAM" id="SSF47473">
    <property type="entry name" value="EF-hand"/>
    <property type="match status" value="1"/>
</dbReference>
<keyword evidence="5" id="KW-1185">Reference proteome</keyword>
<dbReference type="InterPro" id="IPR002048">
    <property type="entry name" value="EF_hand_dom"/>
</dbReference>
<comment type="caution">
    <text evidence="4">The sequence shown here is derived from an EMBL/GenBank/DDBJ whole genome shotgun (WGS) entry which is preliminary data.</text>
</comment>
<dbReference type="SMART" id="SM00054">
    <property type="entry name" value="EFh"/>
    <property type="match status" value="1"/>
</dbReference>
<dbReference type="PANTHER" id="PTHR23050">
    <property type="entry name" value="CALCIUM BINDING PROTEIN"/>
    <property type="match status" value="1"/>
</dbReference>
<dbReference type="Pfam" id="PF13833">
    <property type="entry name" value="EF-hand_8"/>
    <property type="match status" value="1"/>
</dbReference>
<protein>
    <recommendedName>
        <fullName evidence="3">EF-hand domain-containing protein</fullName>
    </recommendedName>
</protein>
<evidence type="ECO:0000313" key="5">
    <source>
        <dbReference type="Proteomes" id="UP001054252"/>
    </source>
</evidence>
<feature type="domain" description="EF-hand" evidence="3">
    <location>
        <begin position="8"/>
        <end position="43"/>
    </location>
</feature>
<reference evidence="4 5" key="1">
    <citation type="journal article" date="2021" name="Commun. Biol.">
        <title>The genome of Shorea leprosula (Dipterocarpaceae) highlights the ecological relevance of drought in aseasonal tropical rainforests.</title>
        <authorList>
            <person name="Ng K.K.S."/>
            <person name="Kobayashi M.J."/>
            <person name="Fawcett J.A."/>
            <person name="Hatakeyama M."/>
            <person name="Paape T."/>
            <person name="Ng C.H."/>
            <person name="Ang C.C."/>
            <person name="Tnah L.H."/>
            <person name="Lee C.T."/>
            <person name="Nishiyama T."/>
            <person name="Sese J."/>
            <person name="O'Brien M.J."/>
            <person name="Copetti D."/>
            <person name="Mohd Noor M.I."/>
            <person name="Ong R.C."/>
            <person name="Putra M."/>
            <person name="Sireger I.Z."/>
            <person name="Indrioko S."/>
            <person name="Kosugi Y."/>
            <person name="Izuno A."/>
            <person name="Isagi Y."/>
            <person name="Lee S.L."/>
            <person name="Shimizu K.K."/>
        </authorList>
    </citation>
    <scope>NUCLEOTIDE SEQUENCE [LARGE SCALE GENOMIC DNA]</scope>
    <source>
        <strain evidence="4">214</strain>
    </source>
</reference>
<evidence type="ECO:0000256" key="1">
    <source>
        <dbReference type="ARBA" id="ARBA00022737"/>
    </source>
</evidence>
<name>A0AAV5ITT8_9ROSI</name>
<evidence type="ECO:0000259" key="3">
    <source>
        <dbReference type="PROSITE" id="PS50222"/>
    </source>
</evidence>
<dbReference type="FunFam" id="1.10.238.10:FF:000003">
    <property type="entry name" value="Calmodulin A"/>
    <property type="match status" value="1"/>
</dbReference>
<dbReference type="PROSITE" id="PS50222">
    <property type="entry name" value="EF_HAND_2"/>
    <property type="match status" value="1"/>
</dbReference>
<gene>
    <name evidence="4" type="ORF">SLEP1_g17298</name>
</gene>
<dbReference type="InterPro" id="IPR050145">
    <property type="entry name" value="Centrin_CML-like"/>
</dbReference>
<dbReference type="Proteomes" id="UP001054252">
    <property type="component" value="Unassembled WGS sequence"/>
</dbReference>
<dbReference type="Gene3D" id="1.10.238.10">
    <property type="entry name" value="EF-hand"/>
    <property type="match status" value="1"/>
</dbReference>
<keyword evidence="2" id="KW-0106">Calcium</keyword>
<evidence type="ECO:0000313" key="4">
    <source>
        <dbReference type="EMBL" id="GKV05267.1"/>
    </source>
</evidence>
<evidence type="ECO:0000256" key="2">
    <source>
        <dbReference type="ARBA" id="ARBA00022837"/>
    </source>
</evidence>
<dbReference type="EMBL" id="BPVZ01000023">
    <property type="protein sequence ID" value="GKV05267.1"/>
    <property type="molecule type" value="Genomic_DNA"/>
</dbReference>
<dbReference type="InterPro" id="IPR011992">
    <property type="entry name" value="EF-hand-dom_pair"/>
</dbReference>
<dbReference type="CDD" id="cd00051">
    <property type="entry name" value="EFh"/>
    <property type="match status" value="1"/>
</dbReference>
<sequence>MTNLREKLTEEEVDEMIREADTKGDGHVNYEEFVRMMLSKCLEPIDQ</sequence>
<dbReference type="AlphaFoldDB" id="A0AAV5ITT8"/>